<accession>A0A5B1LZY1</accession>
<organism evidence="2 3">
    <name type="scientific">Nocardioides antri</name>
    <dbReference type="NCBI Taxonomy" id="2607659"/>
    <lineage>
        <taxon>Bacteria</taxon>
        <taxon>Bacillati</taxon>
        <taxon>Actinomycetota</taxon>
        <taxon>Actinomycetes</taxon>
        <taxon>Propionibacteriales</taxon>
        <taxon>Nocardioidaceae</taxon>
        <taxon>Nocardioides</taxon>
    </lineage>
</organism>
<dbReference type="RefSeq" id="WP_149751298.1">
    <property type="nucleotide sequence ID" value="NZ_VUJW01000009.1"/>
</dbReference>
<dbReference type="Proteomes" id="UP000324351">
    <property type="component" value="Unassembled WGS sequence"/>
</dbReference>
<reference evidence="2 3" key="1">
    <citation type="submission" date="2019-09" db="EMBL/GenBank/DDBJ databases">
        <title>Nocardioides panacisoli sp. nov., isolated from the soil of a ginseng field.</title>
        <authorList>
            <person name="Cho C."/>
        </authorList>
    </citation>
    <scope>NUCLEOTIDE SEQUENCE [LARGE SCALE GENOMIC DNA]</scope>
    <source>
        <strain evidence="2 3">BN140041</strain>
    </source>
</reference>
<dbReference type="PANTHER" id="PTHR35399:SF2">
    <property type="entry name" value="DUF839 DOMAIN-CONTAINING PROTEIN"/>
    <property type="match status" value="1"/>
</dbReference>
<evidence type="ECO:0000313" key="3">
    <source>
        <dbReference type="Proteomes" id="UP000324351"/>
    </source>
</evidence>
<evidence type="ECO:0000256" key="1">
    <source>
        <dbReference type="SAM" id="MobiDB-lite"/>
    </source>
</evidence>
<feature type="compositionally biased region" description="Polar residues" evidence="1">
    <location>
        <begin position="525"/>
        <end position="534"/>
    </location>
</feature>
<sequence>MTVTRTEHRPLLPLAPVVREGNRHGSRSYLTCLFKCGNACDHEVPNPNDGETIRDVIQSAVGRRAVLRGSALGTGALVVGASGLMAGAAPAAAAPAAGAPGPTTLANARFRSVAPNRRDAVVLPDQFDHDVIIRWGDPVLPGAPDFDVRNLTVAAVKKQFGYNNDYVGVVPIGKDRAVMVVNHEYDDIGLMYPQGHYSQRDLARLGMYTHGISVVTIKRGKVPGSWRRVKDLTKAPKNRRITVETRFKMTGPAAGSDWLKTSDDPTGSVVKGTLNNCAGGTTPWGTVLSGEENFNQYFNTEGTVPTGPTFGGAKDSYARYGIRSNSSDPRNWHDVDDRFDLEKEPNEPHRFGWIVEVDPLRPKSQPRKHTMLGRFKHEGANVVIADNGRAVVYSGDDERGDYIYKFVSEERYDPRKTARARNHNKRLLEAGTLYVAKFTGDGLEDGVSDGTGKWIKLCSDRESFVPGMTVEEVLTFTRLAADKVGPTQMDRPEDVEVNLVNGKVYAALTNNSQRGSTFPADEANPVTSCGTRTSPGAPLEMKSGNRNGYVLEMTPDDGDHTRSTFTWDLFLICGDPESPETYFAGFDKSKVSRISCPDNLAWDSSGNLWISTDGAAAGLGHNDGLFRVPTSGPERGRVQQFLTVPKGAECCGPLVTDDDRSLFFAPQHPGEIDGATFAEPASTWPHTDDFPRPSVCVAFRKA</sequence>
<keyword evidence="3" id="KW-1185">Reference proteome</keyword>
<dbReference type="EMBL" id="VUJW01000009">
    <property type="protein sequence ID" value="KAA1426222.1"/>
    <property type="molecule type" value="Genomic_DNA"/>
</dbReference>
<evidence type="ECO:0000313" key="2">
    <source>
        <dbReference type="EMBL" id="KAA1426222.1"/>
    </source>
</evidence>
<dbReference type="PANTHER" id="PTHR35399">
    <property type="entry name" value="SLR8030 PROTEIN"/>
    <property type="match status" value="1"/>
</dbReference>
<proteinExistence type="predicted"/>
<dbReference type="SUPFAM" id="SSF63829">
    <property type="entry name" value="Calcium-dependent phosphotriesterase"/>
    <property type="match status" value="1"/>
</dbReference>
<reference evidence="2 3" key="2">
    <citation type="submission" date="2019-09" db="EMBL/GenBank/DDBJ databases">
        <authorList>
            <person name="Jin C."/>
        </authorList>
    </citation>
    <scope>NUCLEOTIDE SEQUENCE [LARGE SCALE GENOMIC DNA]</scope>
    <source>
        <strain evidence="2 3">BN140041</strain>
    </source>
</reference>
<comment type="caution">
    <text evidence="2">The sequence shown here is derived from an EMBL/GenBank/DDBJ whole genome shotgun (WGS) entry which is preliminary data.</text>
</comment>
<dbReference type="InterPro" id="IPR006311">
    <property type="entry name" value="TAT_signal"/>
</dbReference>
<protein>
    <submittedName>
        <fullName evidence="2">PhoX family phosphatase</fullName>
    </submittedName>
</protein>
<name>A0A5B1LZY1_9ACTN</name>
<dbReference type="Pfam" id="PF05787">
    <property type="entry name" value="PhoX"/>
    <property type="match status" value="1"/>
</dbReference>
<dbReference type="AlphaFoldDB" id="A0A5B1LZY1"/>
<gene>
    <name evidence="2" type="ORF">F0U47_15055</name>
</gene>
<dbReference type="PROSITE" id="PS51318">
    <property type="entry name" value="TAT"/>
    <property type="match status" value="1"/>
</dbReference>
<dbReference type="InterPro" id="IPR008557">
    <property type="entry name" value="PhoX"/>
</dbReference>
<feature type="region of interest" description="Disordered" evidence="1">
    <location>
        <begin position="515"/>
        <end position="544"/>
    </location>
</feature>